<keyword evidence="5 8" id="KW-0963">Cytoplasm</keyword>
<feature type="domain" description="PhoU" evidence="9">
    <location>
        <begin position="123"/>
        <end position="208"/>
    </location>
</feature>
<comment type="caution">
    <text evidence="10">The sequence shown here is derived from an EMBL/GenBank/DDBJ whole genome shotgun (WGS) entry which is preliminary data.</text>
</comment>
<dbReference type="OrthoDB" id="9814256at2"/>
<dbReference type="PANTHER" id="PTHR42930">
    <property type="entry name" value="PHOSPHATE-SPECIFIC TRANSPORT SYSTEM ACCESSORY PROTEIN PHOU"/>
    <property type="match status" value="1"/>
</dbReference>
<organism evidence="10 11">
    <name type="scientific">Hyphomonas oceanitis SCH89</name>
    <dbReference type="NCBI Taxonomy" id="1280953"/>
    <lineage>
        <taxon>Bacteria</taxon>
        <taxon>Pseudomonadati</taxon>
        <taxon>Pseudomonadota</taxon>
        <taxon>Alphaproteobacteria</taxon>
        <taxon>Hyphomonadales</taxon>
        <taxon>Hyphomonadaceae</taxon>
        <taxon>Hyphomonas</taxon>
    </lineage>
</organism>
<comment type="function">
    <text evidence="7 8">Plays a role in the regulation of phosphate uptake.</text>
</comment>
<sequence length="230" mass="25616">MSDHIVSAFTDELDKLAADILRMGGIVETMILDACSSVNKNDVELAREVVARDPQVDKLEADVERQIVSLIARRQPMAHDLRAVFSALKVVGELERVGDLSKNIAKRAQRLDENVGPSMRKGIYRMASPVSRQLNMVLDAYATGNASAAKAVWEGDDDIDQHYNSLFREMLTYMIEDPRTIGAGAHMLFMAKNLERIGDHCTNIAEFVYFQATGEYLLSTDRPKTPQIDG</sequence>
<feature type="domain" description="PhoU" evidence="9">
    <location>
        <begin position="20"/>
        <end position="107"/>
    </location>
</feature>
<gene>
    <name evidence="10" type="ORF">HOC_12383</name>
</gene>
<dbReference type="NCBIfam" id="TIGR02135">
    <property type="entry name" value="phoU_full"/>
    <property type="match status" value="1"/>
</dbReference>
<dbReference type="GO" id="GO:0005737">
    <property type="term" value="C:cytoplasm"/>
    <property type="evidence" value="ECO:0007669"/>
    <property type="project" value="UniProtKB-SubCell"/>
</dbReference>
<name>A0A059G5L2_9PROT</name>
<comment type="subunit">
    <text evidence="3 8">Homodimer.</text>
</comment>
<dbReference type="eggNOG" id="COG0704">
    <property type="taxonomic scope" value="Bacteria"/>
</dbReference>
<dbReference type="SUPFAM" id="SSF109755">
    <property type="entry name" value="PhoU-like"/>
    <property type="match status" value="1"/>
</dbReference>
<dbReference type="GO" id="GO:0045936">
    <property type="term" value="P:negative regulation of phosphate metabolic process"/>
    <property type="evidence" value="ECO:0007669"/>
    <property type="project" value="InterPro"/>
</dbReference>
<keyword evidence="11" id="KW-1185">Reference proteome</keyword>
<dbReference type="Proteomes" id="UP000024942">
    <property type="component" value="Unassembled WGS sequence"/>
</dbReference>
<evidence type="ECO:0000256" key="8">
    <source>
        <dbReference type="PIRNR" id="PIRNR003107"/>
    </source>
</evidence>
<comment type="subcellular location">
    <subcellularLocation>
        <location evidence="1 8">Cytoplasm</location>
    </subcellularLocation>
</comment>
<evidence type="ECO:0000256" key="4">
    <source>
        <dbReference type="ARBA" id="ARBA00022448"/>
    </source>
</evidence>
<dbReference type="GO" id="GO:0006817">
    <property type="term" value="P:phosphate ion transport"/>
    <property type="evidence" value="ECO:0007669"/>
    <property type="project" value="UniProtKB-KW"/>
</dbReference>
<dbReference type="EMBL" id="ARYL01000018">
    <property type="protein sequence ID" value="KDA02004.1"/>
    <property type="molecule type" value="Genomic_DNA"/>
</dbReference>
<evidence type="ECO:0000313" key="10">
    <source>
        <dbReference type="EMBL" id="KDA02004.1"/>
    </source>
</evidence>
<dbReference type="GO" id="GO:0030643">
    <property type="term" value="P:intracellular phosphate ion homeostasis"/>
    <property type="evidence" value="ECO:0007669"/>
    <property type="project" value="InterPro"/>
</dbReference>
<protein>
    <recommendedName>
        <fullName evidence="8">Phosphate-specific transport system accessory protein PhoU</fullName>
    </recommendedName>
</protein>
<evidence type="ECO:0000313" key="11">
    <source>
        <dbReference type="Proteomes" id="UP000024942"/>
    </source>
</evidence>
<dbReference type="PANTHER" id="PTHR42930:SF3">
    <property type="entry name" value="PHOSPHATE-SPECIFIC TRANSPORT SYSTEM ACCESSORY PROTEIN PHOU"/>
    <property type="match status" value="1"/>
</dbReference>
<evidence type="ECO:0000259" key="9">
    <source>
        <dbReference type="Pfam" id="PF01895"/>
    </source>
</evidence>
<dbReference type="InterPro" id="IPR038078">
    <property type="entry name" value="PhoU-like_sf"/>
</dbReference>
<dbReference type="PATRIC" id="fig|1280953.3.peg.2495"/>
<evidence type="ECO:0000256" key="1">
    <source>
        <dbReference type="ARBA" id="ARBA00004496"/>
    </source>
</evidence>
<evidence type="ECO:0000256" key="7">
    <source>
        <dbReference type="ARBA" id="ARBA00056181"/>
    </source>
</evidence>
<dbReference type="Pfam" id="PF01895">
    <property type="entry name" value="PhoU"/>
    <property type="match status" value="2"/>
</dbReference>
<dbReference type="AlphaFoldDB" id="A0A059G5L2"/>
<dbReference type="InterPro" id="IPR028366">
    <property type="entry name" value="PhoU"/>
</dbReference>
<reference evidence="10 11" key="1">
    <citation type="journal article" date="2014" name="Antonie Van Leeuwenhoek">
        <title>Hyphomonas beringensis sp. nov. and Hyphomonas chukchiensis sp. nov., isolated from surface seawater of the Bering Sea and Chukchi Sea.</title>
        <authorList>
            <person name="Li C."/>
            <person name="Lai Q."/>
            <person name="Li G."/>
            <person name="Dong C."/>
            <person name="Wang J."/>
            <person name="Liao Y."/>
            <person name="Shao Z."/>
        </authorList>
    </citation>
    <scope>NUCLEOTIDE SEQUENCE [LARGE SCALE GENOMIC DNA]</scope>
    <source>
        <strain evidence="10 11">SCH89</strain>
    </source>
</reference>
<evidence type="ECO:0000256" key="2">
    <source>
        <dbReference type="ARBA" id="ARBA00008107"/>
    </source>
</evidence>
<dbReference type="RefSeq" id="WP_035539038.1">
    <property type="nucleotide sequence ID" value="NZ_ARYL01000018.1"/>
</dbReference>
<keyword evidence="4 8" id="KW-0813">Transport</keyword>
<evidence type="ECO:0000256" key="3">
    <source>
        <dbReference type="ARBA" id="ARBA00011738"/>
    </source>
</evidence>
<dbReference type="InterPro" id="IPR026022">
    <property type="entry name" value="PhoU_dom"/>
</dbReference>
<dbReference type="PIRSF" id="PIRSF003107">
    <property type="entry name" value="PhoU"/>
    <property type="match status" value="1"/>
</dbReference>
<proteinExistence type="inferred from homology"/>
<keyword evidence="6 8" id="KW-0592">Phosphate transport</keyword>
<dbReference type="Gene3D" id="1.20.58.220">
    <property type="entry name" value="Phosphate transport system protein phou homolog 2, domain 2"/>
    <property type="match status" value="1"/>
</dbReference>
<dbReference type="STRING" id="1280953.HOC_12383"/>
<evidence type="ECO:0000256" key="6">
    <source>
        <dbReference type="ARBA" id="ARBA00022592"/>
    </source>
</evidence>
<accession>A0A059G5L2</accession>
<dbReference type="FunFam" id="1.20.58.220:FF:000004">
    <property type="entry name" value="Phosphate-specific transport system accessory protein PhoU"/>
    <property type="match status" value="1"/>
</dbReference>
<evidence type="ECO:0000256" key="5">
    <source>
        <dbReference type="ARBA" id="ARBA00022490"/>
    </source>
</evidence>
<comment type="similarity">
    <text evidence="2 8">Belongs to the PhoU family.</text>
</comment>